<dbReference type="InterPro" id="IPR020449">
    <property type="entry name" value="Tscrpt_reg_AraC-type_HTH"/>
</dbReference>
<name>A0ABW3HV01_9BACL</name>
<keyword evidence="4" id="KW-1133">Transmembrane helix</keyword>
<dbReference type="PROSITE" id="PS01124">
    <property type="entry name" value="HTH_ARAC_FAMILY_2"/>
    <property type="match status" value="1"/>
</dbReference>
<evidence type="ECO:0000259" key="5">
    <source>
        <dbReference type="PROSITE" id="PS01124"/>
    </source>
</evidence>
<dbReference type="RefSeq" id="WP_377566866.1">
    <property type="nucleotide sequence ID" value="NZ_JBHTJZ010000035.1"/>
</dbReference>
<keyword evidence="3" id="KW-0804">Transcription</keyword>
<dbReference type="PANTHER" id="PTHR43280:SF28">
    <property type="entry name" value="HTH-TYPE TRANSCRIPTIONAL ACTIVATOR RHAS"/>
    <property type="match status" value="1"/>
</dbReference>
<dbReference type="SUPFAM" id="SSF46689">
    <property type="entry name" value="Homeodomain-like"/>
    <property type="match status" value="2"/>
</dbReference>
<dbReference type="Pfam" id="PF17853">
    <property type="entry name" value="GGDEF_2"/>
    <property type="match status" value="1"/>
</dbReference>
<evidence type="ECO:0000256" key="2">
    <source>
        <dbReference type="ARBA" id="ARBA00023125"/>
    </source>
</evidence>
<dbReference type="PANTHER" id="PTHR43280">
    <property type="entry name" value="ARAC-FAMILY TRANSCRIPTIONAL REGULATOR"/>
    <property type="match status" value="1"/>
</dbReference>
<accession>A0ABW3HV01</accession>
<evidence type="ECO:0000256" key="1">
    <source>
        <dbReference type="ARBA" id="ARBA00023015"/>
    </source>
</evidence>
<organism evidence="6 7">
    <name type="scientific">Paenibacillus chungangensis</name>
    <dbReference type="NCBI Taxonomy" id="696535"/>
    <lineage>
        <taxon>Bacteria</taxon>
        <taxon>Bacillati</taxon>
        <taxon>Bacillota</taxon>
        <taxon>Bacilli</taxon>
        <taxon>Bacillales</taxon>
        <taxon>Paenibacillaceae</taxon>
        <taxon>Paenibacillus</taxon>
    </lineage>
</organism>
<dbReference type="EMBL" id="JBHTJZ010000035">
    <property type="protein sequence ID" value="MFD0961364.1"/>
    <property type="molecule type" value="Genomic_DNA"/>
</dbReference>
<proteinExistence type="predicted"/>
<evidence type="ECO:0000256" key="3">
    <source>
        <dbReference type="ARBA" id="ARBA00023163"/>
    </source>
</evidence>
<keyword evidence="2" id="KW-0238">DNA-binding</keyword>
<dbReference type="PRINTS" id="PR00032">
    <property type="entry name" value="HTHARAC"/>
</dbReference>
<dbReference type="InterPro" id="IPR018062">
    <property type="entry name" value="HTH_AraC-typ_CS"/>
</dbReference>
<evidence type="ECO:0000256" key="4">
    <source>
        <dbReference type="SAM" id="Phobius"/>
    </source>
</evidence>
<dbReference type="Proteomes" id="UP001596989">
    <property type="component" value="Unassembled WGS sequence"/>
</dbReference>
<feature type="transmembrane region" description="Helical" evidence="4">
    <location>
        <begin position="300"/>
        <end position="320"/>
    </location>
</feature>
<keyword evidence="7" id="KW-1185">Reference proteome</keyword>
<dbReference type="InterPro" id="IPR018060">
    <property type="entry name" value="HTH_AraC"/>
</dbReference>
<evidence type="ECO:0000313" key="7">
    <source>
        <dbReference type="Proteomes" id="UP001596989"/>
    </source>
</evidence>
<reference evidence="7" key="1">
    <citation type="journal article" date="2019" name="Int. J. Syst. Evol. Microbiol.">
        <title>The Global Catalogue of Microorganisms (GCM) 10K type strain sequencing project: providing services to taxonomists for standard genome sequencing and annotation.</title>
        <authorList>
            <consortium name="The Broad Institute Genomics Platform"/>
            <consortium name="The Broad Institute Genome Sequencing Center for Infectious Disease"/>
            <person name="Wu L."/>
            <person name="Ma J."/>
        </authorList>
    </citation>
    <scope>NUCLEOTIDE SEQUENCE [LARGE SCALE GENOMIC DNA]</scope>
    <source>
        <strain evidence="7">CCUG 59129</strain>
    </source>
</reference>
<gene>
    <name evidence="6" type="ORF">ACFQ2I_18595</name>
</gene>
<keyword evidence="1" id="KW-0805">Transcription regulation</keyword>
<keyword evidence="4" id="KW-0472">Membrane</keyword>
<feature type="transmembrane region" description="Helical" evidence="4">
    <location>
        <begin position="14"/>
        <end position="40"/>
    </location>
</feature>
<dbReference type="Pfam" id="PF12833">
    <property type="entry name" value="HTH_18"/>
    <property type="match status" value="1"/>
</dbReference>
<protein>
    <submittedName>
        <fullName evidence="6">Helix-turn-helix domain-containing protein</fullName>
    </submittedName>
</protein>
<feature type="domain" description="HTH araC/xylS-type" evidence="5">
    <location>
        <begin position="667"/>
        <end position="766"/>
    </location>
</feature>
<dbReference type="InterPro" id="IPR009057">
    <property type="entry name" value="Homeodomain-like_sf"/>
</dbReference>
<evidence type="ECO:0000313" key="6">
    <source>
        <dbReference type="EMBL" id="MFD0961364.1"/>
    </source>
</evidence>
<dbReference type="Gene3D" id="3.30.450.20">
    <property type="entry name" value="PAS domain"/>
    <property type="match status" value="1"/>
</dbReference>
<sequence length="773" mass="88816">MKLLKSNKLFLKLYLSYAIMFIVPLAIVGVLVYGTVLATLEEETRDYGMATLQGTSEVMDMRIRELDDQAYQLSQNRNIASFMNNEMNEGPLKIWEMKEIVQDLSLYQVPNNLLDTSGVFFFKNNIVLTQNSSYETNYFYRYISRYRDMPYEQWLEKLRSLKGRELWPSAVIDNENSVPRRYITYLRSLPLERSEHLAVFFALIDEEMIWSLLGKSELAQNSYLGIVDSKGEMIISPKQEQSAPQISYEDVLKAEDGYYSFREGKERYTVMHASSDVVDWTYFFITPEKVLLNKISSVRAIFVAVMLICLLAGIALSYFLSKRSYTPLQNIVRFIRRNRADAKDGEVEYETIFNTIRDAFTENKELEQKFNSQLPNLKTHFLQRLLKQQHPGGVQSERELADLYGLRFPYRSYHVAAVNMDDFGKFSSHTRDKAFARFAVSNIAEELLSSLGNAYAVELEEGMLALIVNTEHSDIDEEHSREQPLWKKLQSYCREQLGMTISIGIGRGCGELTHIGGSFNEAVSALHYGLIRKSGGITHYAHIGEHVNTIYYPMDKERQLMNCVKAGDGANALRLLDEIYRLNIVERQLPVAMVNCLVYSLMSTTFNILDELHLDYTDYFDQDMSKWMDKGQAEDSQARFKYIATTLERICGTVVERKADSGKTLHEDVLEHIHRHYANEGLSLSLVAEQFRISPTYLSRMFKEGTGYTFADYINRYRISQGKQLLKEGTMSISEVAEASGFMSANTFIRVFKKYESVTPGQYKESHAGSAQS</sequence>
<dbReference type="Gene3D" id="1.10.10.60">
    <property type="entry name" value="Homeodomain-like"/>
    <property type="match status" value="2"/>
</dbReference>
<keyword evidence="4" id="KW-0812">Transmembrane</keyword>
<comment type="caution">
    <text evidence="6">The sequence shown here is derived from an EMBL/GenBank/DDBJ whole genome shotgun (WGS) entry which is preliminary data.</text>
</comment>
<dbReference type="SMART" id="SM00342">
    <property type="entry name" value="HTH_ARAC"/>
    <property type="match status" value="1"/>
</dbReference>
<dbReference type="PROSITE" id="PS00041">
    <property type="entry name" value="HTH_ARAC_FAMILY_1"/>
    <property type="match status" value="1"/>
</dbReference>
<dbReference type="InterPro" id="IPR041522">
    <property type="entry name" value="CdaR_GGDEF"/>
</dbReference>